<dbReference type="GO" id="GO:0004356">
    <property type="term" value="F:glutamine synthetase activity"/>
    <property type="evidence" value="ECO:0007669"/>
    <property type="project" value="InterPro"/>
</dbReference>
<evidence type="ECO:0000313" key="3">
    <source>
        <dbReference type="EMBL" id="KAJ5334635.1"/>
    </source>
</evidence>
<comment type="caution">
    <text evidence="3">The sequence shown here is derived from an EMBL/GenBank/DDBJ whole genome shotgun (WGS) entry which is preliminary data.</text>
</comment>
<proteinExistence type="inferred from homology"/>
<dbReference type="EMBL" id="JAPZBQ010000004">
    <property type="protein sequence ID" value="KAJ5334635.1"/>
    <property type="molecule type" value="Genomic_DNA"/>
</dbReference>
<dbReference type="SUPFAM" id="SSF55931">
    <property type="entry name" value="Glutamine synthetase/guanido kinase"/>
    <property type="match status" value="1"/>
</dbReference>
<dbReference type="InterPro" id="IPR008146">
    <property type="entry name" value="Gln_synth_cat_dom"/>
</dbReference>
<dbReference type="Pfam" id="PF00120">
    <property type="entry name" value="Gln-synt_C"/>
    <property type="match status" value="1"/>
</dbReference>
<evidence type="ECO:0000256" key="1">
    <source>
        <dbReference type="RuleBase" id="RU000384"/>
    </source>
</evidence>
<gene>
    <name evidence="3" type="ORF">N7452_007038</name>
</gene>
<dbReference type="InterPro" id="IPR014746">
    <property type="entry name" value="Gln_synth/guanido_kin_cat_dom"/>
</dbReference>
<sequence length="95" mass="10882">MAAGLDGLRKSLPLVAGDCQVSPAELSEEQRSQLGIKPLPRDMQQSMKCLDEDNDLQRVLGEKYTATYLDVVREWNKQVDEMDERARRITLLQNY</sequence>
<organism evidence="3 4">
    <name type="scientific">Penicillium brevicompactum</name>
    <dbReference type="NCBI Taxonomy" id="5074"/>
    <lineage>
        <taxon>Eukaryota</taxon>
        <taxon>Fungi</taxon>
        <taxon>Dikarya</taxon>
        <taxon>Ascomycota</taxon>
        <taxon>Pezizomycotina</taxon>
        <taxon>Eurotiomycetes</taxon>
        <taxon>Eurotiomycetidae</taxon>
        <taxon>Eurotiales</taxon>
        <taxon>Aspergillaceae</taxon>
        <taxon>Penicillium</taxon>
    </lineage>
</organism>
<dbReference type="Gene3D" id="3.30.590.10">
    <property type="entry name" value="Glutamine synthetase/guanido kinase, catalytic domain"/>
    <property type="match status" value="1"/>
</dbReference>
<comment type="similarity">
    <text evidence="1">Belongs to the glutamine synthetase family.</text>
</comment>
<reference evidence="3" key="2">
    <citation type="journal article" date="2023" name="IMA Fungus">
        <title>Comparative genomic study of the Penicillium genus elucidates a diverse pangenome and 15 lateral gene transfer events.</title>
        <authorList>
            <person name="Petersen C."/>
            <person name="Sorensen T."/>
            <person name="Nielsen M.R."/>
            <person name="Sondergaard T.E."/>
            <person name="Sorensen J.L."/>
            <person name="Fitzpatrick D.A."/>
            <person name="Frisvad J.C."/>
            <person name="Nielsen K.L."/>
        </authorList>
    </citation>
    <scope>NUCLEOTIDE SEQUENCE</scope>
    <source>
        <strain evidence="3">IBT 35673</strain>
    </source>
</reference>
<feature type="domain" description="GS catalytic" evidence="2">
    <location>
        <begin position="1"/>
        <end position="76"/>
    </location>
</feature>
<name>A0A9W9QK11_PENBR</name>
<evidence type="ECO:0000259" key="2">
    <source>
        <dbReference type="Pfam" id="PF00120"/>
    </source>
</evidence>
<accession>A0A9W9QK11</accession>
<dbReference type="AlphaFoldDB" id="A0A9W9QK11"/>
<evidence type="ECO:0000313" key="4">
    <source>
        <dbReference type="Proteomes" id="UP001147695"/>
    </source>
</evidence>
<dbReference type="Proteomes" id="UP001147695">
    <property type="component" value="Unassembled WGS sequence"/>
</dbReference>
<protein>
    <submittedName>
        <fullName evidence="3">Glutamine synthetase catalytic domain-containing protein</fullName>
    </submittedName>
</protein>
<reference evidence="3" key="1">
    <citation type="submission" date="2022-12" db="EMBL/GenBank/DDBJ databases">
        <authorList>
            <person name="Petersen C."/>
        </authorList>
    </citation>
    <scope>NUCLEOTIDE SEQUENCE</scope>
    <source>
        <strain evidence="3">IBT 35673</strain>
    </source>
</reference>